<sequence length="184" mass="19423">MAVSRQNTSNRQQESSVTHTATATGTAAIVHNSAGSELDNRSVPAMQVAVFNADIPVDQSVAGPENAARLDVSSGQAADTDSATNDNEPTTSGAQVHAVLADRRSTGETSATASVEGSSRLGKRGRPKGSKNKPKTSETTIDEPKPNRGRPKGSKNKPRRSLDTALHEATHSELPRTDIKCVRW</sequence>
<feature type="compositionally biased region" description="Polar residues" evidence="1">
    <location>
        <begin position="73"/>
        <end position="94"/>
    </location>
</feature>
<evidence type="ECO:0000256" key="1">
    <source>
        <dbReference type="SAM" id="MobiDB-lite"/>
    </source>
</evidence>
<proteinExistence type="predicted"/>
<dbReference type="AlphaFoldDB" id="A0A8S9VC78"/>
<evidence type="ECO:0000313" key="2">
    <source>
        <dbReference type="EMBL" id="KAF4150451.1"/>
    </source>
</evidence>
<name>A0A8S9VC78_PHYIN</name>
<dbReference type="Proteomes" id="UP000704712">
    <property type="component" value="Unassembled WGS sequence"/>
</dbReference>
<organism evidence="2 3">
    <name type="scientific">Phytophthora infestans</name>
    <name type="common">Potato late blight agent</name>
    <name type="synonym">Botrytis infestans</name>
    <dbReference type="NCBI Taxonomy" id="4787"/>
    <lineage>
        <taxon>Eukaryota</taxon>
        <taxon>Sar</taxon>
        <taxon>Stramenopiles</taxon>
        <taxon>Oomycota</taxon>
        <taxon>Peronosporomycetes</taxon>
        <taxon>Peronosporales</taxon>
        <taxon>Peronosporaceae</taxon>
        <taxon>Phytophthora</taxon>
    </lineage>
</organism>
<feature type="compositionally biased region" description="Polar residues" evidence="1">
    <location>
        <begin position="1"/>
        <end position="17"/>
    </location>
</feature>
<dbReference type="EMBL" id="JAACNO010000060">
    <property type="protein sequence ID" value="KAF4150451.1"/>
    <property type="molecule type" value="Genomic_DNA"/>
</dbReference>
<feature type="compositionally biased region" description="Basic residues" evidence="1">
    <location>
        <begin position="147"/>
        <end position="159"/>
    </location>
</feature>
<feature type="compositionally biased region" description="Basic residues" evidence="1">
    <location>
        <begin position="121"/>
        <end position="134"/>
    </location>
</feature>
<comment type="caution">
    <text evidence="2">The sequence shown here is derived from an EMBL/GenBank/DDBJ whole genome shotgun (WGS) entry which is preliminary data.</text>
</comment>
<accession>A0A8S9VC78</accession>
<evidence type="ECO:0000313" key="3">
    <source>
        <dbReference type="Proteomes" id="UP000704712"/>
    </source>
</evidence>
<feature type="compositionally biased region" description="Basic and acidic residues" evidence="1">
    <location>
        <begin position="160"/>
        <end position="184"/>
    </location>
</feature>
<feature type="compositionally biased region" description="Polar residues" evidence="1">
    <location>
        <begin position="107"/>
        <end position="117"/>
    </location>
</feature>
<feature type="region of interest" description="Disordered" evidence="1">
    <location>
        <begin position="62"/>
        <end position="184"/>
    </location>
</feature>
<reference evidence="2" key="1">
    <citation type="submission" date="2020-03" db="EMBL/GenBank/DDBJ databases">
        <title>Hybrid Assembly of Korean Phytophthora infestans isolates.</title>
        <authorList>
            <person name="Prokchorchik M."/>
            <person name="Lee Y."/>
            <person name="Seo J."/>
            <person name="Cho J.-H."/>
            <person name="Park Y.-E."/>
            <person name="Jang D.-C."/>
            <person name="Im J.-S."/>
            <person name="Choi J.-G."/>
            <person name="Park H.-J."/>
            <person name="Lee G.-B."/>
            <person name="Lee Y.-G."/>
            <person name="Hong S.-Y."/>
            <person name="Cho K."/>
            <person name="Sohn K.H."/>
        </authorList>
    </citation>
    <scope>NUCLEOTIDE SEQUENCE</scope>
    <source>
        <strain evidence="2">KR_2_A2</strain>
    </source>
</reference>
<gene>
    <name evidence="2" type="ORF">GN958_ATG00355</name>
</gene>
<feature type="region of interest" description="Disordered" evidence="1">
    <location>
        <begin position="1"/>
        <end position="24"/>
    </location>
</feature>
<protein>
    <submittedName>
        <fullName evidence="2">Uncharacterized protein</fullName>
    </submittedName>
</protein>